<dbReference type="KEGG" id="dgi:Desgi_0312"/>
<name>R4K9Q8_9FIRM</name>
<dbReference type="SUPFAM" id="SSF56112">
    <property type="entry name" value="Protein kinase-like (PK-like)"/>
    <property type="match status" value="1"/>
</dbReference>
<evidence type="ECO:0000313" key="1">
    <source>
        <dbReference type="EMBL" id="AGK99897.1"/>
    </source>
</evidence>
<keyword evidence="1" id="KW-0418">Kinase</keyword>
<keyword evidence="1" id="KW-0723">Serine/threonine-protein kinase</keyword>
<sequence length="248" mass="29333">MEWQFKLEHLLKVKILDYHQKFSFRNNVYLVDAINRYGVKLQYIVKEYVKLGAGNEAFIINSLRNQGLLVPRIVWNDNSSIIMEYIDGILLTDLLTDKTISHRDWINPLARWLYQLHDTMKHGNKNCLSKLDLNLRNFIFTGEHFYGIDFEEVCFYPPERDLGVLCAFILNNDPMFCEWKFTICSLLVKTYQRMYASTANDQLDYQAIQYYLIDELRAAAERREKQRPYLLAKIEELSREAQIISHGG</sequence>
<dbReference type="AlphaFoldDB" id="R4K9Q8"/>
<dbReference type="STRING" id="767817.Desgi_0312"/>
<dbReference type="GO" id="GO:0004674">
    <property type="term" value="F:protein serine/threonine kinase activity"/>
    <property type="evidence" value="ECO:0007669"/>
    <property type="project" value="UniProtKB-KW"/>
</dbReference>
<accession>R4K9Q8</accession>
<protein>
    <submittedName>
        <fullName evidence="1">Mn2+-dependent serine/threonine protein kinase</fullName>
    </submittedName>
</protein>
<dbReference type="Gene3D" id="3.90.1200.10">
    <property type="match status" value="1"/>
</dbReference>
<evidence type="ECO:0000313" key="2">
    <source>
        <dbReference type="Proteomes" id="UP000013520"/>
    </source>
</evidence>
<dbReference type="OrthoDB" id="1806262at2"/>
<dbReference type="InterPro" id="IPR011009">
    <property type="entry name" value="Kinase-like_dom_sf"/>
</dbReference>
<dbReference type="eggNOG" id="COG3642">
    <property type="taxonomic scope" value="Bacteria"/>
</dbReference>
<proteinExistence type="predicted"/>
<gene>
    <name evidence="1" type="ORF">Desgi_0312</name>
</gene>
<keyword evidence="1" id="KW-0808">Transferase</keyword>
<dbReference type="Proteomes" id="UP000013520">
    <property type="component" value="Chromosome"/>
</dbReference>
<dbReference type="HOGENOM" id="CLU_1118763_0_0_9"/>
<dbReference type="RefSeq" id="WP_006522915.1">
    <property type="nucleotide sequence ID" value="NC_021184.1"/>
</dbReference>
<dbReference type="EMBL" id="CP003273">
    <property type="protein sequence ID" value="AGK99897.1"/>
    <property type="molecule type" value="Genomic_DNA"/>
</dbReference>
<keyword evidence="2" id="KW-1185">Reference proteome</keyword>
<reference evidence="1 2" key="1">
    <citation type="submission" date="2012-01" db="EMBL/GenBank/DDBJ databases">
        <title>Complete sequence of Desulfotomaculum gibsoniae DSM 7213.</title>
        <authorList>
            <consortium name="US DOE Joint Genome Institute"/>
            <person name="Lucas S."/>
            <person name="Han J."/>
            <person name="Lapidus A."/>
            <person name="Cheng J.-F."/>
            <person name="Goodwin L."/>
            <person name="Pitluck S."/>
            <person name="Peters L."/>
            <person name="Ovchinnikova G."/>
            <person name="Teshima H."/>
            <person name="Detter J.C."/>
            <person name="Han C."/>
            <person name="Tapia R."/>
            <person name="Land M."/>
            <person name="Hauser L."/>
            <person name="Kyrpides N."/>
            <person name="Ivanova N."/>
            <person name="Pagani I."/>
            <person name="Parshina S."/>
            <person name="Plugge C."/>
            <person name="Muyzer G."/>
            <person name="Kuever J."/>
            <person name="Ivanova A."/>
            <person name="Nazina T."/>
            <person name="Klenk H.-P."/>
            <person name="Brambilla E."/>
            <person name="Spring S."/>
            <person name="Stams A.F."/>
            <person name="Woyke T."/>
        </authorList>
    </citation>
    <scope>NUCLEOTIDE SEQUENCE [LARGE SCALE GENOMIC DNA]</scope>
    <source>
        <strain evidence="1 2">DSM 7213</strain>
    </source>
</reference>
<organism evidence="1 2">
    <name type="scientific">Desulfoscipio gibsoniae DSM 7213</name>
    <dbReference type="NCBI Taxonomy" id="767817"/>
    <lineage>
        <taxon>Bacteria</taxon>
        <taxon>Bacillati</taxon>
        <taxon>Bacillota</taxon>
        <taxon>Clostridia</taxon>
        <taxon>Eubacteriales</taxon>
        <taxon>Desulfallaceae</taxon>
        <taxon>Desulfoscipio</taxon>
    </lineage>
</organism>